<keyword evidence="3" id="KW-1185">Reference proteome</keyword>
<evidence type="ECO:0000313" key="3">
    <source>
        <dbReference type="Proteomes" id="UP001627154"/>
    </source>
</evidence>
<dbReference type="AlphaFoldDB" id="A0ABD2W5S8"/>
<name>A0ABD2W5S8_9HYME</name>
<keyword evidence="1" id="KW-0732">Signal</keyword>
<evidence type="ECO:0000256" key="1">
    <source>
        <dbReference type="SAM" id="SignalP"/>
    </source>
</evidence>
<gene>
    <name evidence="2" type="ORF">TKK_016628</name>
</gene>
<accession>A0ABD2W5S8</accession>
<protein>
    <submittedName>
        <fullName evidence="2">Uncharacterized protein</fullName>
    </submittedName>
</protein>
<evidence type="ECO:0000313" key="2">
    <source>
        <dbReference type="EMBL" id="KAL3388400.1"/>
    </source>
</evidence>
<feature type="signal peptide" evidence="1">
    <location>
        <begin position="1"/>
        <end position="19"/>
    </location>
</feature>
<dbReference type="EMBL" id="JBJJXI010000134">
    <property type="protein sequence ID" value="KAL3388400.1"/>
    <property type="molecule type" value="Genomic_DNA"/>
</dbReference>
<dbReference type="Proteomes" id="UP001627154">
    <property type="component" value="Unassembled WGS sequence"/>
</dbReference>
<feature type="chain" id="PRO_5044763469" evidence="1">
    <location>
        <begin position="20"/>
        <end position="110"/>
    </location>
</feature>
<comment type="caution">
    <text evidence="2">The sequence shown here is derived from an EMBL/GenBank/DDBJ whole genome shotgun (WGS) entry which is preliminary data.</text>
</comment>
<sequence length="110" mass="12557">MHPIMIMALLMIAQGGTEETEIIQTNSPGILFNQLPHLRISNESHKMVTYFNISRLTHAINTYKHAVGCIYARISEYNDNDRKIETGSYRNALKTITNQLELDVVITHKT</sequence>
<reference evidence="2 3" key="1">
    <citation type="journal article" date="2024" name="bioRxiv">
        <title>A reference genome for Trichogramma kaykai: A tiny desert-dwelling parasitoid wasp with competing sex-ratio distorters.</title>
        <authorList>
            <person name="Culotta J."/>
            <person name="Lindsey A.R."/>
        </authorList>
    </citation>
    <scope>NUCLEOTIDE SEQUENCE [LARGE SCALE GENOMIC DNA]</scope>
    <source>
        <strain evidence="2 3">KSX58</strain>
    </source>
</reference>
<organism evidence="2 3">
    <name type="scientific">Trichogramma kaykai</name>
    <dbReference type="NCBI Taxonomy" id="54128"/>
    <lineage>
        <taxon>Eukaryota</taxon>
        <taxon>Metazoa</taxon>
        <taxon>Ecdysozoa</taxon>
        <taxon>Arthropoda</taxon>
        <taxon>Hexapoda</taxon>
        <taxon>Insecta</taxon>
        <taxon>Pterygota</taxon>
        <taxon>Neoptera</taxon>
        <taxon>Endopterygota</taxon>
        <taxon>Hymenoptera</taxon>
        <taxon>Apocrita</taxon>
        <taxon>Proctotrupomorpha</taxon>
        <taxon>Chalcidoidea</taxon>
        <taxon>Trichogrammatidae</taxon>
        <taxon>Trichogramma</taxon>
    </lineage>
</organism>
<proteinExistence type="predicted"/>